<name>A0A1A9V6T1_GLOAU</name>
<protein>
    <submittedName>
        <fullName evidence="1">Uncharacterized protein</fullName>
    </submittedName>
</protein>
<dbReference type="VEuPathDB" id="VectorBase:GAUT027763"/>
<sequence>MVCLSLEYCLLASSYALYDHNWTPLLPVKNTAERERERKRVICVIALNATGTTHTSTNTRCGRYMMITQIQFIKIGKRDYVK</sequence>
<proteinExistence type="predicted"/>
<dbReference type="Proteomes" id="UP000078200">
    <property type="component" value="Unassembled WGS sequence"/>
</dbReference>
<evidence type="ECO:0000313" key="1">
    <source>
        <dbReference type="EnsemblMetazoa" id="GAUT027763-PA"/>
    </source>
</evidence>
<dbReference type="EnsemblMetazoa" id="GAUT027763-RA">
    <property type="protein sequence ID" value="GAUT027763-PA"/>
    <property type="gene ID" value="GAUT027763"/>
</dbReference>
<dbReference type="AlphaFoldDB" id="A0A1A9V6T1"/>
<accession>A0A1A9V6T1</accession>
<keyword evidence="2" id="KW-1185">Reference proteome</keyword>
<evidence type="ECO:0000313" key="2">
    <source>
        <dbReference type="Proteomes" id="UP000078200"/>
    </source>
</evidence>
<reference evidence="1" key="1">
    <citation type="submission" date="2020-05" db="UniProtKB">
        <authorList>
            <consortium name="EnsemblMetazoa"/>
        </authorList>
    </citation>
    <scope>IDENTIFICATION</scope>
    <source>
        <strain evidence="1">TTRI</strain>
    </source>
</reference>
<organism evidence="1 2">
    <name type="scientific">Glossina austeni</name>
    <name type="common">Savannah tsetse fly</name>
    <dbReference type="NCBI Taxonomy" id="7395"/>
    <lineage>
        <taxon>Eukaryota</taxon>
        <taxon>Metazoa</taxon>
        <taxon>Ecdysozoa</taxon>
        <taxon>Arthropoda</taxon>
        <taxon>Hexapoda</taxon>
        <taxon>Insecta</taxon>
        <taxon>Pterygota</taxon>
        <taxon>Neoptera</taxon>
        <taxon>Endopterygota</taxon>
        <taxon>Diptera</taxon>
        <taxon>Brachycera</taxon>
        <taxon>Muscomorpha</taxon>
        <taxon>Hippoboscoidea</taxon>
        <taxon>Glossinidae</taxon>
        <taxon>Glossina</taxon>
    </lineage>
</organism>